<feature type="signal peptide" evidence="1">
    <location>
        <begin position="1"/>
        <end position="18"/>
    </location>
</feature>
<evidence type="ECO:0000313" key="2">
    <source>
        <dbReference type="EMBL" id="EYC20417.1"/>
    </source>
</evidence>
<dbReference type="AlphaFoldDB" id="A0A016V039"/>
<dbReference type="EMBL" id="JARK01001358">
    <property type="protein sequence ID" value="EYC20417.1"/>
    <property type="molecule type" value="Genomic_DNA"/>
</dbReference>
<proteinExistence type="predicted"/>
<sequence>MRLTVLVLLLMVAMLIHCTPRTDVPSGSSDSVLSGYERVRLRAHRRRHRHKTSLNLEADELFEMFGDHLHRNQHRTRKNKNAVSTKRERNEELCLMERRTIDLNTMGDEFDPPFLVEVRCQNTADYERGNTDTLVEQTCVHNLLRCVQRYGENHGNVKTFLETFMISTTVRYVLVACPSLNRCYSCCQRLGIPAAAEKSARFEAACRICSLEPSHFAERADRLRLHVARGPVRAPGVVALRRLFPPLLRF</sequence>
<accession>A0A016V039</accession>
<keyword evidence="1" id="KW-0732">Signal</keyword>
<organism evidence="2 3">
    <name type="scientific">Ancylostoma ceylanicum</name>
    <dbReference type="NCBI Taxonomy" id="53326"/>
    <lineage>
        <taxon>Eukaryota</taxon>
        <taxon>Metazoa</taxon>
        <taxon>Ecdysozoa</taxon>
        <taxon>Nematoda</taxon>
        <taxon>Chromadorea</taxon>
        <taxon>Rhabditida</taxon>
        <taxon>Rhabditina</taxon>
        <taxon>Rhabditomorpha</taxon>
        <taxon>Strongyloidea</taxon>
        <taxon>Ancylostomatidae</taxon>
        <taxon>Ancylostomatinae</taxon>
        <taxon>Ancylostoma</taxon>
    </lineage>
</organism>
<evidence type="ECO:0000256" key="1">
    <source>
        <dbReference type="SAM" id="SignalP"/>
    </source>
</evidence>
<protein>
    <submittedName>
        <fullName evidence="2">Uncharacterized protein</fullName>
    </submittedName>
</protein>
<reference evidence="3" key="1">
    <citation type="journal article" date="2015" name="Nat. Genet.">
        <title>The genome and transcriptome of the zoonotic hookworm Ancylostoma ceylanicum identify infection-specific gene families.</title>
        <authorList>
            <person name="Schwarz E.M."/>
            <person name="Hu Y."/>
            <person name="Antoshechkin I."/>
            <person name="Miller M.M."/>
            <person name="Sternberg P.W."/>
            <person name="Aroian R.V."/>
        </authorList>
    </citation>
    <scope>NUCLEOTIDE SEQUENCE</scope>
    <source>
        <strain evidence="3">HY135</strain>
    </source>
</reference>
<feature type="chain" id="PRO_5001490000" evidence="1">
    <location>
        <begin position="19"/>
        <end position="250"/>
    </location>
</feature>
<keyword evidence="3" id="KW-1185">Reference proteome</keyword>
<evidence type="ECO:0000313" key="3">
    <source>
        <dbReference type="Proteomes" id="UP000024635"/>
    </source>
</evidence>
<gene>
    <name evidence="2" type="primary">Acey_s0022.g612</name>
    <name evidence="2" type="synonym">Acey-K01A11.1</name>
    <name evidence="2" type="ORF">Y032_0022g612</name>
</gene>
<comment type="caution">
    <text evidence="2">The sequence shown here is derived from an EMBL/GenBank/DDBJ whole genome shotgun (WGS) entry which is preliminary data.</text>
</comment>
<dbReference type="Proteomes" id="UP000024635">
    <property type="component" value="Unassembled WGS sequence"/>
</dbReference>
<name>A0A016V039_9BILA</name>
<dbReference type="OrthoDB" id="6328726at2759"/>